<dbReference type="GO" id="GO:0016036">
    <property type="term" value="P:cellular response to phosphate starvation"/>
    <property type="evidence" value="ECO:0007669"/>
    <property type="project" value="TreeGrafter"/>
</dbReference>
<keyword evidence="5" id="KW-0808">Transferase</keyword>
<evidence type="ECO:0000259" key="10">
    <source>
        <dbReference type="PROSITE" id="PS50109"/>
    </source>
</evidence>
<dbReference type="SMART" id="SM00388">
    <property type="entry name" value="HisKA"/>
    <property type="match status" value="1"/>
</dbReference>
<dbReference type="CDD" id="cd00075">
    <property type="entry name" value="HATPase"/>
    <property type="match status" value="1"/>
</dbReference>
<keyword evidence="7" id="KW-0902">Two-component regulatory system</keyword>
<keyword evidence="9" id="KW-0812">Transmembrane</keyword>
<dbReference type="FunFam" id="3.30.565.10:FF:000006">
    <property type="entry name" value="Sensor histidine kinase WalK"/>
    <property type="match status" value="1"/>
</dbReference>
<dbReference type="KEGG" id="fsa:C5Q98_06750"/>
<evidence type="ECO:0000256" key="3">
    <source>
        <dbReference type="ARBA" id="ARBA00012438"/>
    </source>
</evidence>
<dbReference type="InterPro" id="IPR036890">
    <property type="entry name" value="HATPase_C_sf"/>
</dbReference>
<dbReference type="GO" id="GO:0005886">
    <property type="term" value="C:plasma membrane"/>
    <property type="evidence" value="ECO:0007669"/>
    <property type="project" value="TreeGrafter"/>
</dbReference>
<organism evidence="11 12">
    <name type="scientific">Fastidiosipila sanguinis</name>
    <dbReference type="NCBI Taxonomy" id="236753"/>
    <lineage>
        <taxon>Bacteria</taxon>
        <taxon>Bacillati</taxon>
        <taxon>Bacillota</taxon>
        <taxon>Clostridia</taxon>
        <taxon>Eubacteriales</taxon>
        <taxon>Oscillospiraceae</taxon>
        <taxon>Fastidiosipila</taxon>
    </lineage>
</organism>
<dbReference type="Pfam" id="PF00512">
    <property type="entry name" value="HisKA"/>
    <property type="match status" value="1"/>
</dbReference>
<evidence type="ECO:0000256" key="4">
    <source>
        <dbReference type="ARBA" id="ARBA00022553"/>
    </source>
</evidence>
<comment type="catalytic activity">
    <reaction evidence="1">
        <text>ATP + protein L-histidine = ADP + protein N-phospho-L-histidine.</text>
        <dbReference type="EC" id="2.7.13.3"/>
    </reaction>
</comment>
<dbReference type="InterPro" id="IPR004358">
    <property type="entry name" value="Sig_transdc_His_kin-like_C"/>
</dbReference>
<dbReference type="EC" id="2.7.13.3" evidence="3"/>
<evidence type="ECO:0000313" key="11">
    <source>
        <dbReference type="EMBL" id="AVM42925.1"/>
    </source>
</evidence>
<keyword evidence="4" id="KW-0597">Phosphoprotein</keyword>
<dbReference type="Pfam" id="PF02518">
    <property type="entry name" value="HATPase_c"/>
    <property type="match status" value="1"/>
</dbReference>
<evidence type="ECO:0000313" key="12">
    <source>
        <dbReference type="Proteomes" id="UP000237947"/>
    </source>
</evidence>
<reference evidence="12" key="1">
    <citation type="submission" date="2018-02" db="EMBL/GenBank/DDBJ databases">
        <authorList>
            <person name="Holder M.E."/>
            <person name="Ajami N.J."/>
            <person name="Petrosino J.F."/>
        </authorList>
    </citation>
    <scope>NUCLEOTIDE SEQUENCE [LARGE SCALE GENOMIC DNA]</scope>
    <source>
        <strain evidence="12">CCUG 47711</strain>
    </source>
</reference>
<gene>
    <name evidence="11" type="ORF">C5Q98_06750</name>
</gene>
<keyword evidence="9" id="KW-1133">Transmembrane helix</keyword>
<dbReference type="AlphaFoldDB" id="A0A2S0KPH4"/>
<dbReference type="InterPro" id="IPR050351">
    <property type="entry name" value="BphY/WalK/GraS-like"/>
</dbReference>
<dbReference type="EMBL" id="CP027226">
    <property type="protein sequence ID" value="AVM42925.1"/>
    <property type="molecule type" value="Genomic_DNA"/>
</dbReference>
<dbReference type="Proteomes" id="UP000237947">
    <property type="component" value="Chromosome"/>
</dbReference>
<dbReference type="InterPro" id="IPR005467">
    <property type="entry name" value="His_kinase_dom"/>
</dbReference>
<dbReference type="CDD" id="cd00082">
    <property type="entry name" value="HisKA"/>
    <property type="match status" value="1"/>
</dbReference>
<dbReference type="InterPro" id="IPR036097">
    <property type="entry name" value="HisK_dim/P_sf"/>
</dbReference>
<keyword evidence="12" id="KW-1185">Reference proteome</keyword>
<evidence type="ECO:0000256" key="2">
    <source>
        <dbReference type="ARBA" id="ARBA00004370"/>
    </source>
</evidence>
<feature type="domain" description="Histidine kinase" evidence="10">
    <location>
        <begin position="292"/>
        <end position="516"/>
    </location>
</feature>
<sequence>MQTQKNKIIKELLSNTFNVFLAGILFVMALFGICSFFFREQLLSFLSNLDSRPYVVYIAIAVGLLSLFMLINSLVKKYKKSIKPSLEQMEILDRIAVADYSKYPSDQENKSALVQMMDEHIKHLYRQLKLMQNEVDASKELQNVILEQLNEGIIATNEQGEIQLETHLVREMLQSKRFNERARVSGNYTEDGRVNSTSGGVSAATISANNLERFISVRNVNYSKVWEIMSRAISTRNIVIDDFEVNVDGQDKVIQVFASPIDDKNLKGALAVIGDVTVMKSLERQRQDFVANVSHELKTPLTSILGYIELAKSPDRTIEEIRQFQEIIAIEAQHLRELIGDLLELAEIENKQKPAKVEEDHKKECVYFYQVIDEIFGQLNGYAKQEGVKLLLEVDPEAKIEANYTRIKQLFFNLISNAIKYNKPGGYVRVGTSERSSQRGAQEVFVEDNGIGIPRAEQNRIFERFYRVDKSRAKNVEGTGLGLAIVKHTANLYNASVTLESELGKGSKFTISFPKK</sequence>
<accession>A0A2S0KPH4</accession>
<dbReference type="GO" id="GO:0000155">
    <property type="term" value="F:phosphorelay sensor kinase activity"/>
    <property type="evidence" value="ECO:0007669"/>
    <property type="project" value="InterPro"/>
</dbReference>
<feature type="transmembrane region" description="Helical" evidence="9">
    <location>
        <begin position="54"/>
        <end position="75"/>
    </location>
</feature>
<comment type="subcellular location">
    <subcellularLocation>
        <location evidence="2">Membrane</location>
    </subcellularLocation>
</comment>
<dbReference type="Gene3D" id="3.30.450.20">
    <property type="entry name" value="PAS domain"/>
    <property type="match status" value="1"/>
</dbReference>
<dbReference type="PRINTS" id="PR00344">
    <property type="entry name" value="BCTRLSENSOR"/>
</dbReference>
<dbReference type="SUPFAM" id="SSF47384">
    <property type="entry name" value="Homodimeric domain of signal transducing histidine kinase"/>
    <property type="match status" value="1"/>
</dbReference>
<dbReference type="PROSITE" id="PS50109">
    <property type="entry name" value="HIS_KIN"/>
    <property type="match status" value="1"/>
</dbReference>
<evidence type="ECO:0000256" key="5">
    <source>
        <dbReference type="ARBA" id="ARBA00022679"/>
    </source>
</evidence>
<protein>
    <recommendedName>
        <fullName evidence="3">histidine kinase</fullName>
        <ecNumber evidence="3">2.7.13.3</ecNumber>
    </recommendedName>
</protein>
<evidence type="ECO:0000256" key="8">
    <source>
        <dbReference type="ARBA" id="ARBA00023136"/>
    </source>
</evidence>
<dbReference type="Gene3D" id="1.10.287.130">
    <property type="match status" value="1"/>
</dbReference>
<feature type="transmembrane region" description="Helical" evidence="9">
    <location>
        <begin position="12"/>
        <end position="38"/>
    </location>
</feature>
<evidence type="ECO:0000256" key="7">
    <source>
        <dbReference type="ARBA" id="ARBA00023012"/>
    </source>
</evidence>
<dbReference type="PANTHER" id="PTHR45453">
    <property type="entry name" value="PHOSPHATE REGULON SENSOR PROTEIN PHOR"/>
    <property type="match status" value="1"/>
</dbReference>
<keyword evidence="6" id="KW-0418">Kinase</keyword>
<keyword evidence="8 9" id="KW-0472">Membrane</keyword>
<dbReference type="PANTHER" id="PTHR45453:SF1">
    <property type="entry name" value="PHOSPHATE REGULON SENSOR PROTEIN PHOR"/>
    <property type="match status" value="1"/>
</dbReference>
<name>A0A2S0KPH4_9FIRM</name>
<proteinExistence type="predicted"/>
<evidence type="ECO:0000256" key="1">
    <source>
        <dbReference type="ARBA" id="ARBA00000085"/>
    </source>
</evidence>
<dbReference type="SMART" id="SM00387">
    <property type="entry name" value="HATPase_c"/>
    <property type="match status" value="1"/>
</dbReference>
<dbReference type="GO" id="GO:0004721">
    <property type="term" value="F:phosphoprotein phosphatase activity"/>
    <property type="evidence" value="ECO:0007669"/>
    <property type="project" value="TreeGrafter"/>
</dbReference>
<evidence type="ECO:0000256" key="6">
    <source>
        <dbReference type="ARBA" id="ARBA00022777"/>
    </source>
</evidence>
<dbReference type="FunFam" id="1.10.287.130:FF:000001">
    <property type="entry name" value="Two-component sensor histidine kinase"/>
    <property type="match status" value="1"/>
</dbReference>
<dbReference type="InterPro" id="IPR003661">
    <property type="entry name" value="HisK_dim/P_dom"/>
</dbReference>
<dbReference type="SUPFAM" id="SSF55874">
    <property type="entry name" value="ATPase domain of HSP90 chaperone/DNA topoisomerase II/histidine kinase"/>
    <property type="match status" value="1"/>
</dbReference>
<dbReference type="InterPro" id="IPR003594">
    <property type="entry name" value="HATPase_dom"/>
</dbReference>
<dbReference type="Gene3D" id="3.30.565.10">
    <property type="entry name" value="Histidine kinase-like ATPase, C-terminal domain"/>
    <property type="match status" value="1"/>
</dbReference>
<evidence type="ECO:0000256" key="9">
    <source>
        <dbReference type="SAM" id="Phobius"/>
    </source>
</evidence>